<evidence type="ECO:0000259" key="6">
    <source>
        <dbReference type="PROSITE" id="PS50048"/>
    </source>
</evidence>
<dbReference type="OrthoDB" id="6133115at2759"/>
<reference evidence="7 8" key="1">
    <citation type="submission" date="2015-01" db="EMBL/GenBank/DDBJ databases">
        <title>The Genome Sequence of Exophiala mesophila CBS40295.</title>
        <authorList>
            <consortium name="The Broad Institute Genomics Platform"/>
            <person name="Cuomo C."/>
            <person name="de Hoog S."/>
            <person name="Gorbushina A."/>
            <person name="Stielow B."/>
            <person name="Teixiera M."/>
            <person name="Abouelleil A."/>
            <person name="Chapman S.B."/>
            <person name="Priest M."/>
            <person name="Young S.K."/>
            <person name="Wortman J."/>
            <person name="Nusbaum C."/>
            <person name="Birren B."/>
        </authorList>
    </citation>
    <scope>NUCLEOTIDE SEQUENCE [LARGE SCALE GENOMIC DNA]</scope>
    <source>
        <strain evidence="7 8">CBS 40295</strain>
    </source>
</reference>
<evidence type="ECO:0000256" key="2">
    <source>
        <dbReference type="ARBA" id="ARBA00023125"/>
    </source>
</evidence>
<feature type="region of interest" description="Disordered" evidence="5">
    <location>
        <begin position="98"/>
        <end position="158"/>
    </location>
</feature>
<evidence type="ECO:0000256" key="1">
    <source>
        <dbReference type="ARBA" id="ARBA00023015"/>
    </source>
</evidence>
<dbReference type="Proteomes" id="UP000054302">
    <property type="component" value="Unassembled WGS sequence"/>
</dbReference>
<dbReference type="SMART" id="SM00066">
    <property type="entry name" value="GAL4"/>
    <property type="match status" value="1"/>
</dbReference>
<keyword evidence="4" id="KW-0539">Nucleus</keyword>
<evidence type="ECO:0000313" key="8">
    <source>
        <dbReference type="Proteomes" id="UP000054302"/>
    </source>
</evidence>
<keyword evidence="1" id="KW-0805">Transcription regulation</keyword>
<dbReference type="HOGENOM" id="CLU_014025_0_0_1"/>
<keyword evidence="2" id="KW-0238">DNA-binding</keyword>
<dbReference type="PROSITE" id="PS00463">
    <property type="entry name" value="ZN2_CY6_FUNGAL_1"/>
    <property type="match status" value="1"/>
</dbReference>
<dbReference type="InterPro" id="IPR053181">
    <property type="entry name" value="EcdB-like_regulator"/>
</dbReference>
<evidence type="ECO:0000313" key="7">
    <source>
        <dbReference type="EMBL" id="KIV90602.1"/>
    </source>
</evidence>
<protein>
    <recommendedName>
        <fullName evidence="6">Zn(2)-C6 fungal-type domain-containing protein</fullName>
    </recommendedName>
</protein>
<feature type="compositionally biased region" description="Basic and acidic residues" evidence="5">
    <location>
        <begin position="18"/>
        <end position="29"/>
    </location>
</feature>
<dbReference type="Pfam" id="PF00172">
    <property type="entry name" value="Zn_clus"/>
    <property type="match status" value="1"/>
</dbReference>
<dbReference type="InterPro" id="IPR001138">
    <property type="entry name" value="Zn2Cys6_DnaBD"/>
</dbReference>
<dbReference type="PANTHER" id="PTHR47785">
    <property type="entry name" value="ZN(II)2CYS6 TRANSCRIPTION FACTOR (EUROFUNG)-RELATED-RELATED"/>
    <property type="match status" value="1"/>
</dbReference>
<dbReference type="SUPFAM" id="SSF57701">
    <property type="entry name" value="Zn2/Cys6 DNA-binding domain"/>
    <property type="match status" value="1"/>
</dbReference>
<dbReference type="STRING" id="212818.A0A0D1Z713"/>
<organism evidence="7 8">
    <name type="scientific">Exophiala mesophila</name>
    <name type="common">Black yeast-like fungus</name>
    <dbReference type="NCBI Taxonomy" id="212818"/>
    <lineage>
        <taxon>Eukaryota</taxon>
        <taxon>Fungi</taxon>
        <taxon>Dikarya</taxon>
        <taxon>Ascomycota</taxon>
        <taxon>Pezizomycotina</taxon>
        <taxon>Eurotiomycetes</taxon>
        <taxon>Chaetothyriomycetidae</taxon>
        <taxon>Chaetothyriales</taxon>
        <taxon>Herpotrichiellaceae</taxon>
        <taxon>Exophiala</taxon>
    </lineage>
</organism>
<dbReference type="PROSITE" id="PS50048">
    <property type="entry name" value="ZN2_CY6_FUNGAL_2"/>
    <property type="match status" value="1"/>
</dbReference>
<keyword evidence="3" id="KW-0804">Transcription</keyword>
<dbReference type="CDD" id="cd00067">
    <property type="entry name" value="GAL4"/>
    <property type="match status" value="1"/>
</dbReference>
<dbReference type="InterPro" id="IPR036864">
    <property type="entry name" value="Zn2-C6_fun-type_DNA-bd_sf"/>
</dbReference>
<dbReference type="GeneID" id="27325733"/>
<proteinExistence type="predicted"/>
<dbReference type="CDD" id="cd12148">
    <property type="entry name" value="fungal_TF_MHR"/>
    <property type="match status" value="1"/>
</dbReference>
<keyword evidence="8" id="KW-1185">Reference proteome</keyword>
<feature type="region of interest" description="Disordered" evidence="5">
    <location>
        <begin position="1"/>
        <end position="29"/>
    </location>
</feature>
<feature type="domain" description="Zn(2)-C6 fungal-type" evidence="6">
    <location>
        <begin position="42"/>
        <end position="71"/>
    </location>
</feature>
<dbReference type="GO" id="GO:0003677">
    <property type="term" value="F:DNA binding"/>
    <property type="evidence" value="ECO:0007669"/>
    <property type="project" value="UniProtKB-KW"/>
</dbReference>
<dbReference type="EMBL" id="KN847524">
    <property type="protein sequence ID" value="KIV90602.1"/>
    <property type="molecule type" value="Genomic_DNA"/>
</dbReference>
<dbReference type="Gene3D" id="4.10.240.10">
    <property type="entry name" value="Zn(2)-C6 fungal-type DNA-binding domain"/>
    <property type="match status" value="1"/>
</dbReference>
<feature type="compositionally biased region" description="Polar residues" evidence="5">
    <location>
        <begin position="137"/>
        <end position="155"/>
    </location>
</feature>
<dbReference type="PANTHER" id="PTHR47785:SF6">
    <property type="entry name" value="ZN(II)2CYS6 TRANSCRIPTION FACTOR (EUROFUNG)"/>
    <property type="match status" value="1"/>
</dbReference>
<accession>A0A0D1Z713</accession>
<sequence length="642" mass="73342">MTSGGSRPVGNGITHHLNTYDDVKDDDERPSKKARNFIARQACENCRSRKTRCDEDYPCKLCRDLGLDCSYAERKPTKNEVSMSMMFGTLRRMELKLDRLSSTTQTPPSREDRESPVTARVQAASPNHAESVRSIPSVLSPQSQSHRQPSANSKPPSVLSFSAHRTIHWPGVTDCLPSKLVDITAALDRSYPTRFESDRTHLDPSIQPQLGLQGPDWLSALGLSCVKEVSNAFFDTFNRVYPFIDRDYYFLSTLAQVVREGFGYDIESCLVLNVMTLGCMGLKAFEEGGFDVPQRASLSPLVLRVMEEDIAGLSFFNEARRRIGFCLCERDIQSCQYYLTSAVFFAQTMRPVDEWMMTTRAATSCTAFWQCPPEPHDEWLADMHSRLFWSAILLETVIVQELELPASRLKEFEDIVPLPKFTAFPYVSKSRARNSDDSYYHYHFLAQIAHRIILSRIRDELFYANPSPTLADELRHQLEQWRHNLPKTLNYSDDTPDQSFTCPADAVVVALLYTRYRVSLFHLGRPFLFKAIQSPSALTERDLAMCAESLQYAMNWPLTWDLCAKMKNFMPLKYFASGQMFGQLLIFYAFRHSPDSRLRELVPVEAESWCQRMLTFISEQAVSSPIIAKDLKMLSFLYPVDG</sequence>
<dbReference type="AlphaFoldDB" id="A0A0D1Z713"/>
<dbReference type="VEuPathDB" id="FungiDB:PV10_07888"/>
<dbReference type="GO" id="GO:0008270">
    <property type="term" value="F:zinc ion binding"/>
    <property type="evidence" value="ECO:0007669"/>
    <property type="project" value="InterPro"/>
</dbReference>
<dbReference type="RefSeq" id="XP_016222176.1">
    <property type="nucleotide sequence ID" value="XM_016372844.1"/>
</dbReference>
<evidence type="ECO:0000256" key="5">
    <source>
        <dbReference type="SAM" id="MobiDB-lite"/>
    </source>
</evidence>
<dbReference type="GO" id="GO:0000981">
    <property type="term" value="F:DNA-binding transcription factor activity, RNA polymerase II-specific"/>
    <property type="evidence" value="ECO:0007669"/>
    <property type="project" value="InterPro"/>
</dbReference>
<evidence type="ECO:0000256" key="4">
    <source>
        <dbReference type="ARBA" id="ARBA00023242"/>
    </source>
</evidence>
<gene>
    <name evidence="7" type="ORF">PV10_07888</name>
</gene>
<name>A0A0D1Z713_EXOME</name>
<evidence type="ECO:0000256" key="3">
    <source>
        <dbReference type="ARBA" id="ARBA00023163"/>
    </source>
</evidence>
<dbReference type="OMA" id="PIKFAFC"/>